<dbReference type="InterPro" id="IPR007353">
    <property type="entry name" value="DUF421"/>
</dbReference>
<gene>
    <name evidence="10" type="ORF">GCM10008967_15120</name>
</gene>
<comment type="subcellular location">
    <subcellularLocation>
        <location evidence="1">Cell membrane</location>
        <topology evidence="1">Multi-pass membrane protein</topology>
    </subcellularLocation>
</comment>
<evidence type="ECO:0000256" key="7">
    <source>
        <dbReference type="SAM" id="Phobius"/>
    </source>
</evidence>
<feature type="domain" description="YetF-like N-terminal transmembrane" evidence="9">
    <location>
        <begin position="4"/>
        <end position="76"/>
    </location>
</feature>
<dbReference type="PANTHER" id="PTHR34582:SF5">
    <property type="entry name" value="UPF0702 TRANSMEMBRANE PROTEIN YETF"/>
    <property type="match status" value="1"/>
</dbReference>
<feature type="transmembrane region" description="Helical" evidence="7">
    <location>
        <begin position="58"/>
        <end position="77"/>
    </location>
</feature>
<name>A0ABN0W549_9BACI</name>
<sequence>MDFVRIGFELFVGYIALFALTKILGKTQITQITAFDFISALVLGELVGNAVFDEKVGIPEILFAVVIWCILIYTTEITTQKFKRVRKFLEGEPTIVIHKGKILYDSLKKNHLDINQLQHLLRSKDVFSIRDCEYALLETDGSISVLKKTMSATPTRQDFNLVPEDVTLPVTLVIDGEVIYDNLASISKDIKWLTNEISSRGINEIQNVLYAEWEQNKALHIQTY</sequence>
<evidence type="ECO:0000256" key="1">
    <source>
        <dbReference type="ARBA" id="ARBA00004651"/>
    </source>
</evidence>
<evidence type="ECO:0000313" key="11">
    <source>
        <dbReference type="Proteomes" id="UP001500782"/>
    </source>
</evidence>
<dbReference type="Pfam" id="PF04239">
    <property type="entry name" value="DUF421"/>
    <property type="match status" value="1"/>
</dbReference>
<keyword evidence="6 7" id="KW-0472">Membrane</keyword>
<evidence type="ECO:0000256" key="4">
    <source>
        <dbReference type="ARBA" id="ARBA00022692"/>
    </source>
</evidence>
<dbReference type="EMBL" id="BAAADJ010000015">
    <property type="protein sequence ID" value="GAA0325469.1"/>
    <property type="molecule type" value="Genomic_DNA"/>
</dbReference>
<dbReference type="Pfam" id="PF20730">
    <property type="entry name" value="YetF_N"/>
    <property type="match status" value="1"/>
</dbReference>
<dbReference type="InterPro" id="IPR023090">
    <property type="entry name" value="UPF0702_alpha/beta_dom_sf"/>
</dbReference>
<feature type="transmembrane region" description="Helical" evidence="7">
    <location>
        <begin position="6"/>
        <end position="25"/>
    </location>
</feature>
<dbReference type="PANTHER" id="PTHR34582">
    <property type="entry name" value="UPF0702 TRANSMEMBRANE PROTEIN YCAP"/>
    <property type="match status" value="1"/>
</dbReference>
<keyword evidence="5 7" id="KW-1133">Transmembrane helix</keyword>
<evidence type="ECO:0000259" key="9">
    <source>
        <dbReference type="Pfam" id="PF20730"/>
    </source>
</evidence>
<evidence type="ECO:0000256" key="3">
    <source>
        <dbReference type="ARBA" id="ARBA00022475"/>
    </source>
</evidence>
<feature type="domain" description="YetF C-terminal" evidence="8">
    <location>
        <begin position="80"/>
        <end position="214"/>
    </location>
</feature>
<keyword evidence="4 7" id="KW-0812">Transmembrane</keyword>
<evidence type="ECO:0000256" key="6">
    <source>
        <dbReference type="ARBA" id="ARBA00023136"/>
    </source>
</evidence>
<comment type="similarity">
    <text evidence="2">Belongs to the UPF0702 family.</text>
</comment>
<evidence type="ECO:0000313" key="10">
    <source>
        <dbReference type="EMBL" id="GAA0325469.1"/>
    </source>
</evidence>
<dbReference type="RefSeq" id="WP_343797834.1">
    <property type="nucleotide sequence ID" value="NZ_BAAADJ010000015.1"/>
</dbReference>
<keyword evidence="3" id="KW-1003">Cell membrane</keyword>
<dbReference type="InterPro" id="IPR048454">
    <property type="entry name" value="YetF_N"/>
</dbReference>
<evidence type="ECO:0000256" key="2">
    <source>
        <dbReference type="ARBA" id="ARBA00006448"/>
    </source>
</evidence>
<reference evidence="10 11" key="1">
    <citation type="journal article" date="2019" name="Int. J. Syst. Evol. Microbiol.">
        <title>The Global Catalogue of Microorganisms (GCM) 10K type strain sequencing project: providing services to taxonomists for standard genome sequencing and annotation.</title>
        <authorList>
            <consortium name="The Broad Institute Genomics Platform"/>
            <consortium name="The Broad Institute Genome Sequencing Center for Infectious Disease"/>
            <person name="Wu L."/>
            <person name="Ma J."/>
        </authorList>
    </citation>
    <scope>NUCLEOTIDE SEQUENCE [LARGE SCALE GENOMIC DNA]</scope>
    <source>
        <strain evidence="10 11">JCM 9731</strain>
    </source>
</reference>
<keyword evidence="11" id="KW-1185">Reference proteome</keyword>
<evidence type="ECO:0000259" key="8">
    <source>
        <dbReference type="Pfam" id="PF04239"/>
    </source>
</evidence>
<accession>A0ABN0W549</accession>
<evidence type="ECO:0000256" key="5">
    <source>
        <dbReference type="ARBA" id="ARBA00022989"/>
    </source>
</evidence>
<dbReference type="Gene3D" id="3.30.240.20">
    <property type="entry name" value="bsu07140 like domains"/>
    <property type="match status" value="2"/>
</dbReference>
<organism evidence="10 11">
    <name type="scientific">Bacillus carboniphilus</name>
    <dbReference type="NCBI Taxonomy" id="86663"/>
    <lineage>
        <taxon>Bacteria</taxon>
        <taxon>Bacillati</taxon>
        <taxon>Bacillota</taxon>
        <taxon>Bacilli</taxon>
        <taxon>Bacillales</taxon>
        <taxon>Bacillaceae</taxon>
        <taxon>Bacillus</taxon>
    </lineage>
</organism>
<dbReference type="Proteomes" id="UP001500782">
    <property type="component" value="Unassembled WGS sequence"/>
</dbReference>
<proteinExistence type="inferred from homology"/>
<protein>
    <submittedName>
        <fullName evidence="10">DUF421 domain-containing protein</fullName>
    </submittedName>
</protein>
<comment type="caution">
    <text evidence="10">The sequence shown here is derived from an EMBL/GenBank/DDBJ whole genome shotgun (WGS) entry which is preliminary data.</text>
</comment>